<evidence type="ECO:0000256" key="1">
    <source>
        <dbReference type="ARBA" id="ARBA00011073"/>
    </source>
</evidence>
<evidence type="ECO:0000256" key="3">
    <source>
        <dbReference type="ARBA" id="ARBA00022801"/>
    </source>
</evidence>
<dbReference type="InterPro" id="IPR023828">
    <property type="entry name" value="Peptidase_S8_Ser-AS"/>
</dbReference>
<dbReference type="InterPro" id="IPR000209">
    <property type="entry name" value="Peptidase_S8/S53_dom"/>
</dbReference>
<feature type="domain" description="Peptidase S8/S53" evidence="6">
    <location>
        <begin position="127"/>
        <end position="397"/>
    </location>
</feature>
<dbReference type="EMBL" id="CP136051">
    <property type="protein sequence ID" value="WOK05612.1"/>
    <property type="molecule type" value="Genomic_DNA"/>
</dbReference>
<dbReference type="PROSITE" id="PS00138">
    <property type="entry name" value="SUBTILASE_SER"/>
    <property type="match status" value="1"/>
</dbReference>
<comment type="similarity">
    <text evidence="1 5">Belongs to the peptidase S8 family.</text>
</comment>
<feature type="active site" description="Charge relay system" evidence="5">
    <location>
        <position position="351"/>
    </location>
</feature>
<dbReference type="SUPFAM" id="SSF52743">
    <property type="entry name" value="Subtilisin-like"/>
    <property type="match status" value="1"/>
</dbReference>
<dbReference type="InterPro" id="IPR036852">
    <property type="entry name" value="Peptidase_S8/S53_dom_sf"/>
</dbReference>
<feature type="active site" description="Charge relay system" evidence="5">
    <location>
        <position position="136"/>
    </location>
</feature>
<dbReference type="InterPro" id="IPR050131">
    <property type="entry name" value="Peptidase_S8_subtilisin-like"/>
</dbReference>
<evidence type="ECO:0000313" key="8">
    <source>
        <dbReference type="Proteomes" id="UP001302349"/>
    </source>
</evidence>
<feature type="active site" description="Charge relay system" evidence="5">
    <location>
        <position position="182"/>
    </location>
</feature>
<accession>A0ABZ0IKR5</accession>
<evidence type="ECO:0000256" key="5">
    <source>
        <dbReference type="PROSITE-ProRule" id="PRU01240"/>
    </source>
</evidence>
<keyword evidence="2 5" id="KW-0645">Protease</keyword>
<reference evidence="7 8" key="1">
    <citation type="journal article" date="2023" name="Microbiol. Resour. Announc.">
        <title>Complete Genome Sequence of Imperialibacter roseus strain P4T.</title>
        <authorList>
            <person name="Tizabi D.R."/>
            <person name="Bachvaroff T."/>
            <person name="Hill R.T."/>
        </authorList>
    </citation>
    <scope>NUCLEOTIDE SEQUENCE [LARGE SCALE GENOMIC DNA]</scope>
    <source>
        <strain evidence="7 8">P4T</strain>
    </source>
</reference>
<dbReference type="Proteomes" id="UP001302349">
    <property type="component" value="Chromosome"/>
</dbReference>
<dbReference type="PROSITE" id="PS51892">
    <property type="entry name" value="SUBTILASE"/>
    <property type="match status" value="1"/>
</dbReference>
<keyword evidence="3 5" id="KW-0378">Hydrolase</keyword>
<dbReference type="PANTHER" id="PTHR43806">
    <property type="entry name" value="PEPTIDASE S8"/>
    <property type="match status" value="1"/>
</dbReference>
<keyword evidence="4 5" id="KW-0720">Serine protease</keyword>
<evidence type="ECO:0000256" key="2">
    <source>
        <dbReference type="ARBA" id="ARBA00022670"/>
    </source>
</evidence>
<keyword evidence="8" id="KW-1185">Reference proteome</keyword>
<gene>
    <name evidence="7" type="ORF">RT717_21280</name>
</gene>
<dbReference type="PRINTS" id="PR00723">
    <property type="entry name" value="SUBTILISIN"/>
</dbReference>
<name>A0ABZ0IKR5_9BACT</name>
<evidence type="ECO:0000259" key="6">
    <source>
        <dbReference type="Pfam" id="PF00082"/>
    </source>
</evidence>
<sequence>MSDSKIAHRKHFRSRYGLLKVSFICLLSLQFLSARAQDKYWYFISEGISKTESQKILESLQLEPVTWSKWFHAWSAHGSLDNEIDGVDSCRKVTPLKLQRTLFEEPTLGFALEQMDAKILTNEGLTGKGVKIGIIDGGFLGAEQTASLAPIIADGRLVAFRNFLQPSDTDPFGGFRSLDDQHGTEVWELTGGYNAQKRIQFGLATGADYYLARTDHGAREQRQEEDFLIAALEWMDSLEVKLVNISLGYNTDYDNPAENYTPAMMDGKTALASLACQRATEEKGMLIVVAAGNDGDNSWKVIDVPADAPGVLTVGSTDLKFWRKMPFSSTGTDFTPFLKPEISCFASSGTSFSAPVITGLAACLWEKSPALSNTDLKALILQSGHLAGAPNNYMGHGVPSAKWLLFRITQDLVEIPEPAAIAPQSANKKKSITLEGEGKKNVVLFHKKDRFSVIKQEFFSTETNSLQVKQLENAKFTTVIVDHELVMEVEWE</sequence>
<organism evidence="7 8">
    <name type="scientific">Imperialibacter roseus</name>
    <dbReference type="NCBI Taxonomy" id="1324217"/>
    <lineage>
        <taxon>Bacteria</taxon>
        <taxon>Pseudomonadati</taxon>
        <taxon>Bacteroidota</taxon>
        <taxon>Cytophagia</taxon>
        <taxon>Cytophagales</taxon>
        <taxon>Flammeovirgaceae</taxon>
        <taxon>Imperialibacter</taxon>
    </lineage>
</organism>
<dbReference type="InterPro" id="IPR015500">
    <property type="entry name" value="Peptidase_S8_subtilisin-rel"/>
</dbReference>
<dbReference type="PANTHER" id="PTHR43806:SF67">
    <property type="entry name" value="EGF-LIKE DOMAIN-CONTAINING PROTEIN"/>
    <property type="match status" value="1"/>
</dbReference>
<dbReference type="Pfam" id="PF00082">
    <property type="entry name" value="Peptidase_S8"/>
    <property type="match status" value="1"/>
</dbReference>
<proteinExistence type="inferred from homology"/>
<dbReference type="Gene3D" id="3.40.50.200">
    <property type="entry name" value="Peptidase S8/S53 domain"/>
    <property type="match status" value="1"/>
</dbReference>
<dbReference type="RefSeq" id="WP_317488370.1">
    <property type="nucleotide sequence ID" value="NZ_CP136051.1"/>
</dbReference>
<evidence type="ECO:0000313" key="7">
    <source>
        <dbReference type="EMBL" id="WOK05612.1"/>
    </source>
</evidence>
<evidence type="ECO:0000256" key="4">
    <source>
        <dbReference type="ARBA" id="ARBA00022825"/>
    </source>
</evidence>
<protein>
    <submittedName>
        <fullName evidence="7">S8 family serine peptidase</fullName>
    </submittedName>
</protein>